<organism evidence="5">
    <name type="scientific">Thrips palmi</name>
    <name type="common">Melon thrips</name>
    <dbReference type="NCBI Taxonomy" id="161013"/>
    <lineage>
        <taxon>Eukaryota</taxon>
        <taxon>Metazoa</taxon>
        <taxon>Ecdysozoa</taxon>
        <taxon>Arthropoda</taxon>
        <taxon>Hexapoda</taxon>
        <taxon>Insecta</taxon>
        <taxon>Pterygota</taxon>
        <taxon>Neoptera</taxon>
        <taxon>Paraneoptera</taxon>
        <taxon>Thysanoptera</taxon>
        <taxon>Terebrantia</taxon>
        <taxon>Thripoidea</taxon>
        <taxon>Thripidae</taxon>
        <taxon>Thrips</taxon>
    </lineage>
</organism>
<accession>A0A6P9A7Q8</accession>
<dbReference type="FunFam" id="1.10.10.750:FF:000005">
    <property type="entry name" value="TBC1 domain family member 14"/>
    <property type="match status" value="1"/>
</dbReference>
<feature type="region of interest" description="Disordered" evidence="2">
    <location>
        <begin position="123"/>
        <end position="150"/>
    </location>
</feature>
<evidence type="ECO:0000259" key="3">
    <source>
        <dbReference type="PROSITE" id="PS50086"/>
    </source>
</evidence>
<keyword evidence="4" id="KW-1185">Reference proteome</keyword>
<dbReference type="Gene3D" id="1.10.10.750">
    <property type="entry name" value="Ypt/Rab-GAP domain of gyp1p, domain 1"/>
    <property type="match status" value="1"/>
</dbReference>
<dbReference type="PANTHER" id="PTHR47219:SF15">
    <property type="entry name" value="TBC1 DOMAIN FAMILY MEMBER 12 ISOFORM X1"/>
    <property type="match status" value="1"/>
</dbReference>
<dbReference type="GO" id="GO:0031267">
    <property type="term" value="F:small GTPase binding"/>
    <property type="evidence" value="ECO:0007669"/>
    <property type="project" value="TreeGrafter"/>
</dbReference>
<feature type="coiled-coil region" evidence="1">
    <location>
        <begin position="255"/>
        <end position="297"/>
    </location>
</feature>
<proteinExistence type="predicted"/>
<evidence type="ECO:0000313" key="5">
    <source>
        <dbReference type="RefSeq" id="XP_034254018.1"/>
    </source>
</evidence>
<feature type="compositionally biased region" description="Polar residues" evidence="2">
    <location>
        <begin position="200"/>
        <end position="212"/>
    </location>
</feature>
<evidence type="ECO:0000313" key="4">
    <source>
        <dbReference type="Proteomes" id="UP000515158"/>
    </source>
</evidence>
<dbReference type="Gene3D" id="1.10.8.270">
    <property type="entry name" value="putative rabgap domain of human tbc1 domain family member 14 like domains"/>
    <property type="match status" value="1"/>
</dbReference>
<gene>
    <name evidence="5" type="primary">LOC117652930</name>
</gene>
<dbReference type="SUPFAM" id="SSF47923">
    <property type="entry name" value="Ypt/Rab-GAP domain of gyp1p"/>
    <property type="match status" value="2"/>
</dbReference>
<dbReference type="PROSITE" id="PS50086">
    <property type="entry name" value="TBC_RABGAP"/>
    <property type="match status" value="1"/>
</dbReference>
<dbReference type="FunFam" id="1.10.8.270:FF:000008">
    <property type="entry name" value="Putative TBC1 domain family member 14"/>
    <property type="match status" value="1"/>
</dbReference>
<feature type="region of interest" description="Disordered" evidence="2">
    <location>
        <begin position="605"/>
        <end position="627"/>
    </location>
</feature>
<reference evidence="5" key="1">
    <citation type="submission" date="2025-08" db="UniProtKB">
        <authorList>
            <consortium name="RefSeq"/>
        </authorList>
    </citation>
    <scope>IDENTIFICATION</scope>
    <source>
        <tissue evidence="5">Total insect</tissue>
    </source>
</reference>
<dbReference type="InterPro" id="IPR000195">
    <property type="entry name" value="Rab-GAP-TBC_dom"/>
</dbReference>
<dbReference type="Pfam" id="PF00566">
    <property type="entry name" value="RabGAP-TBC"/>
    <property type="match status" value="1"/>
</dbReference>
<dbReference type="RefSeq" id="XP_034254018.1">
    <property type="nucleotide sequence ID" value="XM_034398127.1"/>
</dbReference>
<dbReference type="AlphaFoldDB" id="A0A6P9A7Q8"/>
<keyword evidence="1" id="KW-0175">Coiled coil</keyword>
<feature type="compositionally biased region" description="Low complexity" evidence="2">
    <location>
        <begin position="607"/>
        <end position="627"/>
    </location>
</feature>
<dbReference type="Gene3D" id="1.10.472.80">
    <property type="entry name" value="Ypt/Rab-GAP domain of gyp1p, domain 3"/>
    <property type="match status" value="1"/>
</dbReference>
<feature type="region of interest" description="Disordered" evidence="2">
    <location>
        <begin position="200"/>
        <end position="225"/>
    </location>
</feature>
<dbReference type="OrthoDB" id="294251at2759"/>
<evidence type="ECO:0000256" key="1">
    <source>
        <dbReference type="SAM" id="Coils"/>
    </source>
</evidence>
<feature type="domain" description="Rab-GAP TBC" evidence="3">
    <location>
        <begin position="328"/>
        <end position="537"/>
    </location>
</feature>
<dbReference type="PANTHER" id="PTHR47219">
    <property type="entry name" value="RAB GTPASE-ACTIVATING PROTEIN 1-LIKE"/>
    <property type="match status" value="1"/>
</dbReference>
<dbReference type="FunFam" id="1.10.472.80:FF:000006">
    <property type="entry name" value="TBC1 domain family member 14"/>
    <property type="match status" value="1"/>
</dbReference>
<dbReference type="InterPro" id="IPR035969">
    <property type="entry name" value="Rab-GAP_TBC_sf"/>
</dbReference>
<dbReference type="KEGG" id="tpal:117652930"/>
<dbReference type="SMART" id="SM00164">
    <property type="entry name" value="TBC"/>
    <property type="match status" value="1"/>
</dbReference>
<evidence type="ECO:0000256" key="2">
    <source>
        <dbReference type="SAM" id="MobiDB-lite"/>
    </source>
</evidence>
<dbReference type="GO" id="GO:0005096">
    <property type="term" value="F:GTPase activator activity"/>
    <property type="evidence" value="ECO:0007669"/>
    <property type="project" value="TreeGrafter"/>
</dbReference>
<dbReference type="InParanoid" id="A0A6P9A7Q8"/>
<sequence length="627" mass="70506">MIKNRFSHEMPEENAKKTFQDRSEFSMDNGSFPCPVTNRGKSVPLNELLEKIPLAYSPLTKQLHIIYPKQESTTIETCGASKEDQCMNEHDPESIAVKSGLNVDKQLNNIEQIEDDMSNVSFQETISPSEGDGSSLSSETSHQLEESLVDDTVKRKKRGLSSFFSRGVFSWKSRDISQNSSSAGAPGWKLFSKSVFEQASPTSGVSDENNATPGPLGSPASLRSAHGSKRYEDIVASSSALILHDRPANLPAKSIDEEAKHKQEYEQMVEAAKKRERQEAKIRKKQQQQQIKTEERLAHATKVWLNDVLPKWNSVLSCRKIRNLWWQGIPPCVRGKVWQLAIGNELNVTPELYEICVSRAQELLKAVSNSSSNNDSVEENDNPDRQASIELIQLDISRTFPQLCIFQKGGPYYDILHSLLGAYACYRPDIGYVQGMSFLAAILILNMEEAQAFVCFANLLNRPCHMAFFRLDQSVMQAYYSVFEQLMAENLPRIHSHFIKSHLTPDLYLLDWIYTVFAKAMPLDVACRVWDVFLRDGEEFLFRTALGVLHLHQELLLGFDFLAGAQFLTKLPEDLNADNLFVSIQGIRMQHYVDLLSTYRSTCGAPSSGSYCSTTNSSGTNTPVELS</sequence>
<name>A0A6P9A7Q8_THRPL</name>
<feature type="compositionally biased region" description="Low complexity" evidence="2">
    <location>
        <begin position="127"/>
        <end position="141"/>
    </location>
</feature>
<feature type="compositionally biased region" description="Basic and acidic residues" evidence="2">
    <location>
        <begin position="1"/>
        <end position="25"/>
    </location>
</feature>
<protein>
    <submittedName>
        <fullName evidence="5">TBC1 domain family member 12-like</fullName>
    </submittedName>
</protein>
<dbReference type="GeneID" id="117652930"/>
<feature type="region of interest" description="Disordered" evidence="2">
    <location>
        <begin position="1"/>
        <end position="31"/>
    </location>
</feature>
<dbReference type="GO" id="GO:0031410">
    <property type="term" value="C:cytoplasmic vesicle"/>
    <property type="evidence" value="ECO:0007669"/>
    <property type="project" value="UniProtKB-ARBA"/>
</dbReference>
<dbReference type="Proteomes" id="UP000515158">
    <property type="component" value="Unplaced"/>
</dbReference>
<dbReference type="GO" id="GO:0005773">
    <property type="term" value="C:vacuole"/>
    <property type="evidence" value="ECO:0007669"/>
    <property type="project" value="UniProtKB-ARBA"/>
</dbReference>
<dbReference type="InterPro" id="IPR050302">
    <property type="entry name" value="Rab_GAP_TBC_domain"/>
</dbReference>
<dbReference type="GO" id="GO:0016192">
    <property type="term" value="P:vesicle-mediated transport"/>
    <property type="evidence" value="ECO:0007669"/>
    <property type="project" value="UniProtKB-ARBA"/>
</dbReference>